<dbReference type="KEGG" id="mmai:sS8_2511"/>
<gene>
    <name evidence="5" type="ORF">sS8_2511</name>
</gene>
<protein>
    <submittedName>
        <fullName evidence="5">MarR family transcriptional regulator</fullName>
    </submittedName>
</protein>
<dbReference type="GO" id="GO:0003677">
    <property type="term" value="F:DNA binding"/>
    <property type="evidence" value="ECO:0007669"/>
    <property type="project" value="UniProtKB-KW"/>
</dbReference>
<dbReference type="GO" id="GO:0003700">
    <property type="term" value="F:DNA-binding transcription factor activity"/>
    <property type="evidence" value="ECO:0007669"/>
    <property type="project" value="InterPro"/>
</dbReference>
<dbReference type="EMBL" id="AP017928">
    <property type="protein sequence ID" value="BBA34463.1"/>
    <property type="molecule type" value="Genomic_DNA"/>
</dbReference>
<dbReference type="Pfam" id="PF01047">
    <property type="entry name" value="MarR"/>
    <property type="match status" value="1"/>
</dbReference>
<evidence type="ECO:0000256" key="3">
    <source>
        <dbReference type="ARBA" id="ARBA00023163"/>
    </source>
</evidence>
<evidence type="ECO:0000259" key="4">
    <source>
        <dbReference type="PROSITE" id="PS50995"/>
    </source>
</evidence>
<evidence type="ECO:0000256" key="1">
    <source>
        <dbReference type="ARBA" id="ARBA00023015"/>
    </source>
</evidence>
<dbReference type="PANTHER" id="PTHR42756">
    <property type="entry name" value="TRANSCRIPTIONAL REGULATOR, MARR"/>
    <property type="match status" value="1"/>
</dbReference>
<dbReference type="PROSITE" id="PS50995">
    <property type="entry name" value="HTH_MARR_2"/>
    <property type="match status" value="1"/>
</dbReference>
<feature type="domain" description="HTH marR-type" evidence="4">
    <location>
        <begin position="21"/>
        <end position="156"/>
    </location>
</feature>
<evidence type="ECO:0000313" key="6">
    <source>
        <dbReference type="Proteomes" id="UP000266313"/>
    </source>
</evidence>
<name>A0A250KS14_9GAMM</name>
<reference evidence="5 6" key="1">
    <citation type="submission" date="2016-12" db="EMBL/GenBank/DDBJ databases">
        <title>Genome sequencing of Methylocaldum marinum.</title>
        <authorList>
            <person name="Takeuchi M."/>
            <person name="Kamagata Y."/>
            <person name="Hiraoka S."/>
            <person name="Oshima K."/>
            <person name="Hattori M."/>
            <person name="Iwasaki W."/>
        </authorList>
    </citation>
    <scope>NUCLEOTIDE SEQUENCE [LARGE SCALE GENOMIC DNA]</scope>
    <source>
        <strain evidence="5 6">S8</strain>
    </source>
</reference>
<dbReference type="InterPro" id="IPR023187">
    <property type="entry name" value="Tscrpt_reg_MarR-type_CS"/>
</dbReference>
<sequence length="158" mass="17615">MVDLMNGNAANPGSPTDEAAKEAFIPAMRELVRAYQAFAAYSAEHVRKMGLTPPQFDVISTLGNTTGMPLHKLAEKTLITKGTLTGIVDRLEQKGLLQRVVPAANRRSFIAVLTPEGERVFEEVFPAHMAYLKKRFGQLSERELEQTEMVLARLRELF</sequence>
<dbReference type="SUPFAM" id="SSF46785">
    <property type="entry name" value="Winged helix' DNA-binding domain"/>
    <property type="match status" value="1"/>
</dbReference>
<dbReference type="Proteomes" id="UP000266313">
    <property type="component" value="Chromosome"/>
</dbReference>
<evidence type="ECO:0000313" key="5">
    <source>
        <dbReference type="EMBL" id="BBA34463.1"/>
    </source>
</evidence>
<dbReference type="InterPro" id="IPR036390">
    <property type="entry name" value="WH_DNA-bd_sf"/>
</dbReference>
<dbReference type="PROSITE" id="PS01117">
    <property type="entry name" value="HTH_MARR_1"/>
    <property type="match status" value="1"/>
</dbReference>
<keyword evidence="1" id="KW-0805">Transcription regulation</keyword>
<organism evidence="5 6">
    <name type="scientific">Methylocaldum marinum</name>
    <dbReference type="NCBI Taxonomy" id="1432792"/>
    <lineage>
        <taxon>Bacteria</taxon>
        <taxon>Pseudomonadati</taxon>
        <taxon>Pseudomonadota</taxon>
        <taxon>Gammaproteobacteria</taxon>
        <taxon>Methylococcales</taxon>
        <taxon>Methylococcaceae</taxon>
        <taxon>Methylocaldum</taxon>
    </lineage>
</organism>
<proteinExistence type="predicted"/>
<dbReference type="InterPro" id="IPR036388">
    <property type="entry name" value="WH-like_DNA-bd_sf"/>
</dbReference>
<dbReference type="PANTHER" id="PTHR42756:SF1">
    <property type="entry name" value="TRANSCRIPTIONAL REPRESSOR OF EMRAB OPERON"/>
    <property type="match status" value="1"/>
</dbReference>
<dbReference type="InterPro" id="IPR000835">
    <property type="entry name" value="HTH_MarR-typ"/>
</dbReference>
<keyword evidence="3" id="KW-0804">Transcription</keyword>
<dbReference type="PRINTS" id="PR00598">
    <property type="entry name" value="HTHMARR"/>
</dbReference>
<keyword evidence="6" id="KW-1185">Reference proteome</keyword>
<keyword evidence="2" id="KW-0238">DNA-binding</keyword>
<dbReference type="Gene3D" id="1.10.10.10">
    <property type="entry name" value="Winged helix-like DNA-binding domain superfamily/Winged helix DNA-binding domain"/>
    <property type="match status" value="1"/>
</dbReference>
<accession>A0A250KS14</accession>
<dbReference type="SMART" id="SM00347">
    <property type="entry name" value="HTH_MARR"/>
    <property type="match status" value="1"/>
</dbReference>
<dbReference type="AlphaFoldDB" id="A0A250KS14"/>
<evidence type="ECO:0000256" key="2">
    <source>
        <dbReference type="ARBA" id="ARBA00023125"/>
    </source>
</evidence>